<accession>A0A6A6YTC8</accession>
<reference evidence="3" key="2">
    <citation type="submission" date="2020-04" db="EMBL/GenBank/DDBJ databases">
        <authorList>
            <consortium name="NCBI Genome Project"/>
        </authorList>
    </citation>
    <scope>NUCLEOTIDE SEQUENCE</scope>
    <source>
        <strain evidence="3">CBS 304.34</strain>
    </source>
</reference>
<evidence type="ECO:0000313" key="2">
    <source>
        <dbReference type="Proteomes" id="UP000504636"/>
    </source>
</evidence>
<keyword evidence="2" id="KW-1185">Reference proteome</keyword>
<dbReference type="Proteomes" id="UP000504636">
    <property type="component" value="Unplaced"/>
</dbReference>
<evidence type="ECO:0000313" key="3">
    <source>
        <dbReference type="RefSeq" id="XP_033578248.1"/>
    </source>
</evidence>
<dbReference type="GeneID" id="54460752"/>
<name>A0A6A6YTC8_9PEZI</name>
<dbReference type="RefSeq" id="XP_033578248.1">
    <property type="nucleotide sequence ID" value="XM_033719859.1"/>
</dbReference>
<evidence type="ECO:0000313" key="1">
    <source>
        <dbReference type="EMBL" id="KAF2811284.1"/>
    </source>
</evidence>
<protein>
    <submittedName>
        <fullName evidence="1 3">Uncharacterized protein</fullName>
    </submittedName>
</protein>
<gene>
    <name evidence="1 3" type="ORF">BDZ99DRAFT_462511</name>
</gene>
<dbReference type="AlphaFoldDB" id="A0A6A6YTC8"/>
<reference evidence="1 3" key="1">
    <citation type="journal article" date="2020" name="Stud. Mycol.">
        <title>101 Dothideomycetes genomes: a test case for predicting lifestyles and emergence of pathogens.</title>
        <authorList>
            <person name="Haridas S."/>
            <person name="Albert R."/>
            <person name="Binder M."/>
            <person name="Bloem J."/>
            <person name="Labutti K."/>
            <person name="Salamov A."/>
            <person name="Andreopoulos B."/>
            <person name="Baker S."/>
            <person name="Barry K."/>
            <person name="Bills G."/>
            <person name="Bluhm B."/>
            <person name="Cannon C."/>
            <person name="Castanera R."/>
            <person name="Culley D."/>
            <person name="Daum C."/>
            <person name="Ezra D."/>
            <person name="Gonzalez J."/>
            <person name="Henrissat B."/>
            <person name="Kuo A."/>
            <person name="Liang C."/>
            <person name="Lipzen A."/>
            <person name="Lutzoni F."/>
            <person name="Magnuson J."/>
            <person name="Mondo S."/>
            <person name="Nolan M."/>
            <person name="Ohm R."/>
            <person name="Pangilinan J."/>
            <person name="Park H.-J."/>
            <person name="Ramirez L."/>
            <person name="Alfaro M."/>
            <person name="Sun H."/>
            <person name="Tritt A."/>
            <person name="Yoshinaga Y."/>
            <person name="Zwiers L.-H."/>
            <person name="Turgeon B."/>
            <person name="Goodwin S."/>
            <person name="Spatafora J."/>
            <person name="Crous P."/>
            <person name="Grigoriev I."/>
        </authorList>
    </citation>
    <scope>NUCLEOTIDE SEQUENCE</scope>
    <source>
        <strain evidence="1 3">CBS 304.34</strain>
    </source>
</reference>
<proteinExistence type="predicted"/>
<reference evidence="3" key="3">
    <citation type="submission" date="2025-04" db="UniProtKB">
        <authorList>
            <consortium name="RefSeq"/>
        </authorList>
    </citation>
    <scope>IDENTIFICATION</scope>
    <source>
        <strain evidence="3">CBS 304.34</strain>
    </source>
</reference>
<sequence>MPRRPSKDSARDYRTAVNHAERSIRRATEETPRPCIQDVSPQIDILTVSSALCCLFQAARVTMTQRLPADLDSSLMRCESATLNPHSHLNYDSIGRCIGQRMQSDSHAHEHEVRCLNFQALKPRSCSFHLQACQTSRETLRLTTTQASRDSDPRLHFPSHQSRNPISFLFFSCLHLNNHRATVPSCPLVRSSFPSKRHDITICNPNKKHHAKWLCALSRQP</sequence>
<dbReference type="EMBL" id="MU003699">
    <property type="protein sequence ID" value="KAF2811284.1"/>
    <property type="molecule type" value="Genomic_DNA"/>
</dbReference>
<organism evidence="1">
    <name type="scientific">Mytilinidion resinicola</name>
    <dbReference type="NCBI Taxonomy" id="574789"/>
    <lineage>
        <taxon>Eukaryota</taxon>
        <taxon>Fungi</taxon>
        <taxon>Dikarya</taxon>
        <taxon>Ascomycota</taxon>
        <taxon>Pezizomycotina</taxon>
        <taxon>Dothideomycetes</taxon>
        <taxon>Pleosporomycetidae</taxon>
        <taxon>Mytilinidiales</taxon>
        <taxon>Mytilinidiaceae</taxon>
        <taxon>Mytilinidion</taxon>
    </lineage>
</organism>